<dbReference type="InterPro" id="IPR033116">
    <property type="entry name" value="TRYPSIN_SER"/>
</dbReference>
<feature type="compositionally biased region" description="Acidic residues" evidence="8">
    <location>
        <begin position="172"/>
        <end position="192"/>
    </location>
</feature>
<dbReference type="FunFam" id="2.40.10.10:FF:000068">
    <property type="entry name" value="transmembrane protease serine 2"/>
    <property type="match status" value="1"/>
</dbReference>
<proteinExistence type="predicted"/>
<dbReference type="GO" id="GO:0005615">
    <property type="term" value="C:extracellular space"/>
    <property type="evidence" value="ECO:0007669"/>
    <property type="project" value="TreeGrafter"/>
</dbReference>
<evidence type="ECO:0000256" key="3">
    <source>
        <dbReference type="ARBA" id="ARBA00022670"/>
    </source>
</evidence>
<dbReference type="CDD" id="cd00190">
    <property type="entry name" value="Tryp_SPc"/>
    <property type="match status" value="1"/>
</dbReference>
<keyword evidence="6" id="KW-1015">Disulfide bond</keyword>
<feature type="region of interest" description="Disordered" evidence="8">
    <location>
        <begin position="172"/>
        <end position="202"/>
    </location>
</feature>
<evidence type="ECO:0000256" key="5">
    <source>
        <dbReference type="ARBA" id="ARBA00022825"/>
    </source>
</evidence>
<comment type="subcellular location">
    <subcellularLocation>
        <location evidence="1">Secreted</location>
    </subcellularLocation>
</comment>
<dbReference type="SUPFAM" id="SSF50494">
    <property type="entry name" value="Trypsin-like serine proteases"/>
    <property type="match status" value="1"/>
</dbReference>
<accession>A0A210Q996</accession>
<evidence type="ECO:0000256" key="8">
    <source>
        <dbReference type="SAM" id="MobiDB-lite"/>
    </source>
</evidence>
<dbReference type="OrthoDB" id="6149870at2759"/>
<dbReference type="SMART" id="SM00020">
    <property type="entry name" value="Tryp_SPc"/>
    <property type="match status" value="1"/>
</dbReference>
<feature type="domain" description="Peptidase S1" evidence="10">
    <location>
        <begin position="38"/>
        <end position="305"/>
    </location>
</feature>
<evidence type="ECO:0000313" key="11">
    <source>
        <dbReference type="EMBL" id="OWF45306.1"/>
    </source>
</evidence>
<evidence type="ECO:0000259" key="10">
    <source>
        <dbReference type="PROSITE" id="PS50240"/>
    </source>
</evidence>
<feature type="signal peptide" evidence="9">
    <location>
        <begin position="1"/>
        <end position="21"/>
    </location>
</feature>
<evidence type="ECO:0000313" key="12">
    <source>
        <dbReference type="Proteomes" id="UP000242188"/>
    </source>
</evidence>
<dbReference type="PANTHER" id="PTHR24264:SF65">
    <property type="entry name" value="SRCR DOMAIN-CONTAINING PROTEIN"/>
    <property type="match status" value="1"/>
</dbReference>
<dbReference type="PROSITE" id="PS00134">
    <property type="entry name" value="TRYPSIN_HIS"/>
    <property type="match status" value="1"/>
</dbReference>
<keyword evidence="5 7" id="KW-0720">Serine protease</keyword>
<dbReference type="Pfam" id="PF00089">
    <property type="entry name" value="Trypsin"/>
    <property type="match status" value="2"/>
</dbReference>
<dbReference type="PRINTS" id="PR00722">
    <property type="entry name" value="CHYMOTRYPSIN"/>
</dbReference>
<evidence type="ECO:0000256" key="2">
    <source>
        <dbReference type="ARBA" id="ARBA00022525"/>
    </source>
</evidence>
<evidence type="ECO:0000256" key="6">
    <source>
        <dbReference type="ARBA" id="ARBA00023157"/>
    </source>
</evidence>
<gene>
    <name evidence="11" type="ORF">KP79_PYT12752</name>
</gene>
<name>A0A210Q996_MIZYE</name>
<dbReference type="InterPro" id="IPR001254">
    <property type="entry name" value="Trypsin_dom"/>
</dbReference>
<feature type="chain" id="PRO_5012419729" evidence="9">
    <location>
        <begin position="22"/>
        <end position="332"/>
    </location>
</feature>
<dbReference type="InterPro" id="IPR050127">
    <property type="entry name" value="Serine_Proteases_S1"/>
</dbReference>
<dbReference type="EMBL" id="NEDP02004526">
    <property type="protein sequence ID" value="OWF45306.1"/>
    <property type="molecule type" value="Genomic_DNA"/>
</dbReference>
<reference evidence="11 12" key="1">
    <citation type="journal article" date="2017" name="Nat. Ecol. Evol.">
        <title>Scallop genome provides insights into evolution of bilaterian karyotype and development.</title>
        <authorList>
            <person name="Wang S."/>
            <person name="Zhang J."/>
            <person name="Jiao W."/>
            <person name="Li J."/>
            <person name="Xun X."/>
            <person name="Sun Y."/>
            <person name="Guo X."/>
            <person name="Huan P."/>
            <person name="Dong B."/>
            <person name="Zhang L."/>
            <person name="Hu X."/>
            <person name="Sun X."/>
            <person name="Wang J."/>
            <person name="Zhao C."/>
            <person name="Wang Y."/>
            <person name="Wang D."/>
            <person name="Huang X."/>
            <person name="Wang R."/>
            <person name="Lv J."/>
            <person name="Li Y."/>
            <person name="Zhang Z."/>
            <person name="Liu B."/>
            <person name="Lu W."/>
            <person name="Hui Y."/>
            <person name="Liang J."/>
            <person name="Zhou Z."/>
            <person name="Hou R."/>
            <person name="Li X."/>
            <person name="Liu Y."/>
            <person name="Li H."/>
            <person name="Ning X."/>
            <person name="Lin Y."/>
            <person name="Zhao L."/>
            <person name="Xing Q."/>
            <person name="Dou J."/>
            <person name="Li Y."/>
            <person name="Mao J."/>
            <person name="Guo H."/>
            <person name="Dou H."/>
            <person name="Li T."/>
            <person name="Mu C."/>
            <person name="Jiang W."/>
            <person name="Fu Q."/>
            <person name="Fu X."/>
            <person name="Miao Y."/>
            <person name="Liu J."/>
            <person name="Yu Q."/>
            <person name="Li R."/>
            <person name="Liao H."/>
            <person name="Li X."/>
            <person name="Kong Y."/>
            <person name="Jiang Z."/>
            <person name="Chourrout D."/>
            <person name="Li R."/>
            <person name="Bao Z."/>
        </authorList>
    </citation>
    <scope>NUCLEOTIDE SEQUENCE [LARGE SCALE GENOMIC DNA]</scope>
    <source>
        <strain evidence="11 12">PY_sf001</strain>
    </source>
</reference>
<protein>
    <submittedName>
        <fullName evidence="11">Elastase-1</fullName>
    </submittedName>
</protein>
<organism evidence="11 12">
    <name type="scientific">Mizuhopecten yessoensis</name>
    <name type="common">Japanese scallop</name>
    <name type="synonym">Patinopecten yessoensis</name>
    <dbReference type="NCBI Taxonomy" id="6573"/>
    <lineage>
        <taxon>Eukaryota</taxon>
        <taxon>Metazoa</taxon>
        <taxon>Spiralia</taxon>
        <taxon>Lophotrochozoa</taxon>
        <taxon>Mollusca</taxon>
        <taxon>Bivalvia</taxon>
        <taxon>Autobranchia</taxon>
        <taxon>Pteriomorphia</taxon>
        <taxon>Pectinida</taxon>
        <taxon>Pectinoidea</taxon>
        <taxon>Pectinidae</taxon>
        <taxon>Mizuhopecten</taxon>
    </lineage>
</organism>
<dbReference type="InterPro" id="IPR018114">
    <property type="entry name" value="TRYPSIN_HIS"/>
</dbReference>
<dbReference type="InterPro" id="IPR043504">
    <property type="entry name" value="Peptidase_S1_PA_chymotrypsin"/>
</dbReference>
<comment type="caution">
    <text evidence="11">The sequence shown here is derived from an EMBL/GenBank/DDBJ whole genome shotgun (WGS) entry which is preliminary data.</text>
</comment>
<keyword evidence="2" id="KW-0964">Secreted</keyword>
<dbReference type="AlphaFoldDB" id="A0A210Q996"/>
<sequence length="332" mass="36799">MFIFRSHVDLCAFVSWSVVLAWTSCKGAPTETPSVRSIVGGKDSRSRSWPWQAGVLVSREGFVCGGTLIEYDTVLTAAHCVRGRKVDNLTVVLGDYNRDVPEGTEQYIKVIYTSLHPLYKDDFLGGYDIALIHLKTNATDTPGVRPIPALARRNQRLSNNDCYITGWGVVTQDEEEEEDEEGGENDKEEEETSSCKEMKSSVPNEVGGYGKLATRLQEANINIISNSKCNSEKFWGGIVKTTSLCAFYNNTAACEGDSGGPLVCKRKGSFVLLGTTSWGAVSCQRYPTVFTKVAIFRRWILSRIQEKRKLGQLSEANKELGENMAENQKHSK</sequence>
<dbReference type="Proteomes" id="UP000242188">
    <property type="component" value="Unassembled WGS sequence"/>
</dbReference>
<keyword evidence="3 7" id="KW-0645">Protease</keyword>
<dbReference type="Gene3D" id="2.40.10.10">
    <property type="entry name" value="Trypsin-like serine proteases"/>
    <property type="match status" value="1"/>
</dbReference>
<dbReference type="InterPro" id="IPR009003">
    <property type="entry name" value="Peptidase_S1_PA"/>
</dbReference>
<dbReference type="PROSITE" id="PS51257">
    <property type="entry name" value="PROKAR_LIPOPROTEIN"/>
    <property type="match status" value="1"/>
</dbReference>
<dbReference type="PROSITE" id="PS50240">
    <property type="entry name" value="TRYPSIN_DOM"/>
    <property type="match status" value="1"/>
</dbReference>
<dbReference type="InterPro" id="IPR001314">
    <property type="entry name" value="Peptidase_S1A"/>
</dbReference>
<dbReference type="PANTHER" id="PTHR24264">
    <property type="entry name" value="TRYPSIN-RELATED"/>
    <property type="match status" value="1"/>
</dbReference>
<keyword evidence="12" id="KW-1185">Reference proteome</keyword>
<evidence type="ECO:0000256" key="1">
    <source>
        <dbReference type="ARBA" id="ARBA00004613"/>
    </source>
</evidence>
<dbReference type="GO" id="GO:0004252">
    <property type="term" value="F:serine-type endopeptidase activity"/>
    <property type="evidence" value="ECO:0007669"/>
    <property type="project" value="InterPro"/>
</dbReference>
<evidence type="ECO:0000256" key="7">
    <source>
        <dbReference type="RuleBase" id="RU363034"/>
    </source>
</evidence>
<dbReference type="GO" id="GO:0006508">
    <property type="term" value="P:proteolysis"/>
    <property type="evidence" value="ECO:0007669"/>
    <property type="project" value="UniProtKB-KW"/>
</dbReference>
<dbReference type="STRING" id="6573.A0A210Q996"/>
<evidence type="ECO:0000256" key="9">
    <source>
        <dbReference type="SAM" id="SignalP"/>
    </source>
</evidence>
<keyword evidence="9" id="KW-0732">Signal</keyword>
<evidence type="ECO:0000256" key="4">
    <source>
        <dbReference type="ARBA" id="ARBA00022801"/>
    </source>
</evidence>
<keyword evidence="4 7" id="KW-0378">Hydrolase</keyword>
<dbReference type="PROSITE" id="PS00135">
    <property type="entry name" value="TRYPSIN_SER"/>
    <property type="match status" value="1"/>
</dbReference>